<evidence type="ECO:0000313" key="2">
    <source>
        <dbReference type="EMBL" id="WPJ96547.1"/>
    </source>
</evidence>
<keyword evidence="3" id="KW-1185">Reference proteome</keyword>
<dbReference type="InterPro" id="IPR041049">
    <property type="entry name" value="DUF5615"/>
</dbReference>
<dbReference type="Pfam" id="PF18480">
    <property type="entry name" value="DUF5615"/>
    <property type="match status" value="1"/>
</dbReference>
<name>A0ABZ0RNT2_9BACT</name>
<dbReference type="EMBL" id="CP138858">
    <property type="protein sequence ID" value="WPJ96547.1"/>
    <property type="molecule type" value="Genomic_DNA"/>
</dbReference>
<protein>
    <submittedName>
        <fullName evidence="2">DUF5615 family PIN-like protein</fullName>
    </submittedName>
</protein>
<reference evidence="2 3" key="1">
    <citation type="submission" date="2023-11" db="EMBL/GenBank/DDBJ databases">
        <title>Coraliomargarita sp. nov., isolated from marine algae.</title>
        <authorList>
            <person name="Lee J.K."/>
            <person name="Baek J.H."/>
            <person name="Kim J.M."/>
            <person name="Choi D.G."/>
            <person name="Jeon C.O."/>
        </authorList>
    </citation>
    <scope>NUCLEOTIDE SEQUENCE [LARGE SCALE GENOMIC DNA]</scope>
    <source>
        <strain evidence="2 3">J2-16</strain>
    </source>
</reference>
<evidence type="ECO:0000259" key="1">
    <source>
        <dbReference type="Pfam" id="PF18480"/>
    </source>
</evidence>
<accession>A0ABZ0RNT2</accession>
<evidence type="ECO:0000313" key="3">
    <source>
        <dbReference type="Proteomes" id="UP001324993"/>
    </source>
</evidence>
<dbReference type="Proteomes" id="UP001324993">
    <property type="component" value="Chromosome"/>
</dbReference>
<organism evidence="2 3">
    <name type="scientific">Coraliomargarita algicola</name>
    <dbReference type="NCBI Taxonomy" id="3092156"/>
    <lineage>
        <taxon>Bacteria</taxon>
        <taxon>Pseudomonadati</taxon>
        <taxon>Verrucomicrobiota</taxon>
        <taxon>Opitutia</taxon>
        <taxon>Puniceicoccales</taxon>
        <taxon>Coraliomargaritaceae</taxon>
        <taxon>Coraliomargarita</taxon>
    </lineage>
</organism>
<proteinExistence type="predicted"/>
<sequence length="47" mass="5495">MKFLIDVQLPGTLARWLRGRDYDAVHALERDLGRVDDLTLWNLAIEE</sequence>
<feature type="domain" description="DUF5615" evidence="1">
    <location>
        <begin position="1"/>
        <end position="47"/>
    </location>
</feature>
<gene>
    <name evidence="2" type="ORF">SH580_02370</name>
</gene>